<dbReference type="PANTHER" id="PTHR30266">
    <property type="entry name" value="MECHANOSENSITIVE CHANNEL MSCL"/>
    <property type="match status" value="1"/>
</dbReference>
<evidence type="ECO:0000256" key="5">
    <source>
        <dbReference type="ARBA" id="ARBA00022989"/>
    </source>
</evidence>
<reference evidence="10" key="1">
    <citation type="journal article" date="2014" name="Int. J. Syst. Evol. Microbiol.">
        <title>Complete genome of a new Firmicutes species belonging to the dominant human colonic microbiota ('Ruminococcus bicirculans') reveals two chromosomes and a selective capacity to utilize plant glucans.</title>
        <authorList>
            <consortium name="NISC Comparative Sequencing Program"/>
            <person name="Wegmann U."/>
            <person name="Louis P."/>
            <person name="Goesmann A."/>
            <person name="Henrissat B."/>
            <person name="Duncan S.H."/>
            <person name="Flint H.J."/>
        </authorList>
    </citation>
    <scope>NUCLEOTIDE SEQUENCE</scope>
    <source>
        <strain evidence="10">NBRC 108216</strain>
    </source>
</reference>
<dbReference type="PRINTS" id="PR01264">
    <property type="entry name" value="MECHCHANNEL"/>
</dbReference>
<comment type="similarity">
    <text evidence="9">Belongs to the MscL family.</text>
</comment>
<dbReference type="SUPFAM" id="SSF81330">
    <property type="entry name" value="Gated mechanosensitive channel"/>
    <property type="match status" value="1"/>
</dbReference>
<evidence type="ECO:0000256" key="4">
    <source>
        <dbReference type="ARBA" id="ARBA00022692"/>
    </source>
</evidence>
<keyword evidence="6 9" id="KW-0406">Ion transport</keyword>
<dbReference type="InterPro" id="IPR037673">
    <property type="entry name" value="MSC/AndL"/>
</dbReference>
<evidence type="ECO:0000313" key="11">
    <source>
        <dbReference type="Proteomes" id="UP001161390"/>
    </source>
</evidence>
<comment type="subcellular location">
    <subcellularLocation>
        <location evidence="9">Cell inner membrane</location>
        <topology evidence="9">Multi-pass membrane protein</topology>
    </subcellularLocation>
    <subcellularLocation>
        <location evidence="1">Membrane</location>
        <topology evidence="1">Multi-pass membrane protein</topology>
    </subcellularLocation>
</comment>
<sequence length="151" mass="16534">MSAARLKGDNQMGMISEFKEFAMKGNLVDMAVGFVMGSAFATVVKDFIDGVFMPAIQPIMGGLDLSEWQMVLREPVTGADGTVIDAGWIISWGQFLTSLISFIIVAFVMFLIIKSMNKMKKREEAAPAAPPAQEVLLAEIRDLLARQNAKM</sequence>
<protein>
    <recommendedName>
        <fullName evidence="9">Large-conductance mechanosensitive channel</fullName>
    </recommendedName>
</protein>
<dbReference type="Gene3D" id="1.10.1200.120">
    <property type="entry name" value="Large-conductance mechanosensitive channel, MscL, domain 1"/>
    <property type="match status" value="1"/>
</dbReference>
<keyword evidence="5 9" id="KW-1133">Transmembrane helix</keyword>
<gene>
    <name evidence="9 10" type="primary">mscL</name>
    <name evidence="10" type="ORF">GCM10007854_07320</name>
</gene>
<feature type="transmembrane region" description="Helical" evidence="9">
    <location>
        <begin position="89"/>
        <end position="113"/>
    </location>
</feature>
<dbReference type="Pfam" id="PF01741">
    <property type="entry name" value="MscL"/>
    <property type="match status" value="1"/>
</dbReference>
<evidence type="ECO:0000256" key="8">
    <source>
        <dbReference type="ARBA" id="ARBA00023303"/>
    </source>
</evidence>
<dbReference type="RefSeq" id="WP_284369714.1">
    <property type="nucleotide sequence ID" value="NZ_BSNJ01000001.1"/>
</dbReference>
<dbReference type="EMBL" id="BSNJ01000001">
    <property type="protein sequence ID" value="GLQ19777.1"/>
    <property type="molecule type" value="Genomic_DNA"/>
</dbReference>
<keyword evidence="2 9" id="KW-0813">Transport</keyword>
<keyword evidence="4 9" id="KW-0812">Transmembrane</keyword>
<dbReference type="Proteomes" id="UP001161390">
    <property type="component" value="Unassembled WGS sequence"/>
</dbReference>
<evidence type="ECO:0000313" key="10">
    <source>
        <dbReference type="EMBL" id="GLQ19777.1"/>
    </source>
</evidence>
<reference evidence="10" key="2">
    <citation type="submission" date="2023-01" db="EMBL/GenBank/DDBJ databases">
        <title>Draft genome sequence of Algimonas porphyrae strain NBRC 108216.</title>
        <authorList>
            <person name="Sun Q."/>
            <person name="Mori K."/>
        </authorList>
    </citation>
    <scope>NUCLEOTIDE SEQUENCE</scope>
    <source>
        <strain evidence="10">NBRC 108216</strain>
    </source>
</reference>
<keyword evidence="8 9" id="KW-0407">Ion channel</keyword>
<name>A0ABQ5V0K7_9PROT</name>
<dbReference type="InterPro" id="IPR036019">
    <property type="entry name" value="MscL_channel"/>
</dbReference>
<organism evidence="10 11">
    <name type="scientific">Algimonas porphyrae</name>
    <dbReference type="NCBI Taxonomy" id="1128113"/>
    <lineage>
        <taxon>Bacteria</taxon>
        <taxon>Pseudomonadati</taxon>
        <taxon>Pseudomonadota</taxon>
        <taxon>Alphaproteobacteria</taxon>
        <taxon>Maricaulales</taxon>
        <taxon>Robiginitomaculaceae</taxon>
        <taxon>Algimonas</taxon>
    </lineage>
</organism>
<comment type="subunit">
    <text evidence="9">Homopentamer.</text>
</comment>
<dbReference type="PANTHER" id="PTHR30266:SF2">
    <property type="entry name" value="LARGE-CONDUCTANCE MECHANOSENSITIVE CHANNEL"/>
    <property type="match status" value="1"/>
</dbReference>
<evidence type="ECO:0000256" key="2">
    <source>
        <dbReference type="ARBA" id="ARBA00022448"/>
    </source>
</evidence>
<proteinExistence type="inferred from homology"/>
<accession>A0ABQ5V0K7</accession>
<dbReference type="HAMAP" id="MF_00115">
    <property type="entry name" value="MscL"/>
    <property type="match status" value="1"/>
</dbReference>
<dbReference type="InterPro" id="IPR001185">
    <property type="entry name" value="MS_channel"/>
</dbReference>
<evidence type="ECO:0000256" key="9">
    <source>
        <dbReference type="HAMAP-Rule" id="MF_00115"/>
    </source>
</evidence>
<comment type="caution">
    <text evidence="10">The sequence shown here is derived from an EMBL/GenBank/DDBJ whole genome shotgun (WGS) entry which is preliminary data.</text>
</comment>
<keyword evidence="9" id="KW-0997">Cell inner membrane</keyword>
<feature type="transmembrane region" description="Helical" evidence="9">
    <location>
        <begin position="21"/>
        <end position="44"/>
    </location>
</feature>
<evidence type="ECO:0000256" key="1">
    <source>
        <dbReference type="ARBA" id="ARBA00004141"/>
    </source>
</evidence>
<keyword evidence="11" id="KW-1185">Reference proteome</keyword>
<evidence type="ECO:0000256" key="6">
    <source>
        <dbReference type="ARBA" id="ARBA00023065"/>
    </source>
</evidence>
<evidence type="ECO:0000256" key="3">
    <source>
        <dbReference type="ARBA" id="ARBA00022475"/>
    </source>
</evidence>
<comment type="function">
    <text evidence="9">Channel that opens in response to stretch forces in the membrane lipid bilayer. May participate in the regulation of osmotic pressure changes within the cell.</text>
</comment>
<dbReference type="NCBIfam" id="TIGR00220">
    <property type="entry name" value="mscL"/>
    <property type="match status" value="1"/>
</dbReference>
<keyword evidence="3 9" id="KW-1003">Cell membrane</keyword>
<keyword evidence="7 9" id="KW-0472">Membrane</keyword>
<evidence type="ECO:0000256" key="7">
    <source>
        <dbReference type="ARBA" id="ARBA00023136"/>
    </source>
</evidence>